<reference evidence="7 8" key="1">
    <citation type="submission" date="2017-03" db="EMBL/GenBank/DDBJ databases">
        <authorList>
            <person name="Afonso C.L."/>
            <person name="Miller P.J."/>
            <person name="Scott M.A."/>
            <person name="Spackman E."/>
            <person name="Goraichik I."/>
            <person name="Dimitrov K.M."/>
            <person name="Suarez D.L."/>
            <person name="Swayne D.E."/>
        </authorList>
    </citation>
    <scope>NUCLEOTIDE SEQUENCE [LARGE SCALE GENOMIC DNA]</scope>
    <source>
        <strain evidence="7 8">CECT 7023</strain>
    </source>
</reference>
<keyword evidence="4 7" id="KW-0808">Transferase</keyword>
<evidence type="ECO:0000259" key="6">
    <source>
        <dbReference type="Pfam" id="PF05175"/>
    </source>
</evidence>
<keyword evidence="2" id="KW-0698">rRNA processing</keyword>
<sequence>MAESRLAMALAGPLSLPDGPVAVLRPPAAYDLPLGADRARVVTGYCPDAEVWAGRGYEVTREIPDVASSIVVVPRSKVLARDMIARAAARGPVLVDGQRTDGADALWKAVRKRFGDVPSLAKAHGRAFLLPQTDALTDWLAPVPARGDHGYVTGAGVFSEDGVDPGSALLAEALPAKLPAHVVDLGAGWGYLAAAALTRDGVERLDLVEAEAAALDCARQNVTDARAVFHWADATRWRPEAPVGAVICNPPFHTTRKADPALGQAFIAAAAAMLLPSGQLWLVANRHLPYEAALRDRFVQVSEIGGDGRYKLFQANRPRRKPVS</sequence>
<evidence type="ECO:0000256" key="4">
    <source>
        <dbReference type="ARBA" id="ARBA00022679"/>
    </source>
</evidence>
<dbReference type="CDD" id="cd02440">
    <property type="entry name" value="AdoMet_MTases"/>
    <property type="match status" value="1"/>
</dbReference>
<evidence type="ECO:0000313" key="8">
    <source>
        <dbReference type="Proteomes" id="UP000193900"/>
    </source>
</evidence>
<dbReference type="PANTHER" id="PTHR47816:SF4">
    <property type="entry name" value="RIBOSOMAL RNA SMALL SUBUNIT METHYLTRANSFERASE C"/>
    <property type="match status" value="1"/>
</dbReference>
<gene>
    <name evidence="7" type="primary">rlmG</name>
    <name evidence="7" type="ORF">ROA7023_00652</name>
</gene>
<proteinExistence type="predicted"/>
<accession>A0A1Y5RPY6</accession>
<dbReference type="SUPFAM" id="SSF53335">
    <property type="entry name" value="S-adenosyl-L-methionine-dependent methyltransferases"/>
    <property type="match status" value="1"/>
</dbReference>
<dbReference type="InterPro" id="IPR007848">
    <property type="entry name" value="Small_mtfrase_dom"/>
</dbReference>
<feature type="domain" description="Methyltransferase small" evidence="6">
    <location>
        <begin position="152"/>
        <end position="313"/>
    </location>
</feature>
<dbReference type="PROSITE" id="PS00092">
    <property type="entry name" value="N6_MTASE"/>
    <property type="match status" value="1"/>
</dbReference>
<dbReference type="Gene3D" id="3.40.50.150">
    <property type="entry name" value="Vaccinia Virus protein VP39"/>
    <property type="match status" value="1"/>
</dbReference>
<evidence type="ECO:0000256" key="5">
    <source>
        <dbReference type="ARBA" id="ARBA00022691"/>
    </source>
</evidence>
<dbReference type="InterPro" id="IPR029063">
    <property type="entry name" value="SAM-dependent_MTases_sf"/>
</dbReference>
<dbReference type="EMBL" id="FWFZ01000002">
    <property type="protein sequence ID" value="SLN22707.1"/>
    <property type="molecule type" value="Genomic_DNA"/>
</dbReference>
<dbReference type="AlphaFoldDB" id="A0A1Y5RPY6"/>
<dbReference type="InterPro" id="IPR002052">
    <property type="entry name" value="DNA_methylase_N6_adenine_CS"/>
</dbReference>
<dbReference type="GO" id="GO:0003676">
    <property type="term" value="F:nucleic acid binding"/>
    <property type="evidence" value="ECO:0007669"/>
    <property type="project" value="InterPro"/>
</dbReference>
<name>A0A1Y5RPY6_9RHOB</name>
<keyword evidence="1" id="KW-0963">Cytoplasm</keyword>
<dbReference type="EC" id="2.1.1.174" evidence="7"/>
<dbReference type="GO" id="GO:0052916">
    <property type="term" value="F:23S rRNA (guanine(1835)-N(2))-methyltransferase activity"/>
    <property type="evidence" value="ECO:0007669"/>
    <property type="project" value="UniProtKB-EC"/>
</dbReference>
<protein>
    <submittedName>
        <fullName evidence="7">Ribosomal RNA large subunit methyltransferase G</fullName>
        <ecNumber evidence="7">2.1.1.174</ecNumber>
    </submittedName>
</protein>
<evidence type="ECO:0000256" key="3">
    <source>
        <dbReference type="ARBA" id="ARBA00022603"/>
    </source>
</evidence>
<evidence type="ECO:0000313" key="7">
    <source>
        <dbReference type="EMBL" id="SLN22707.1"/>
    </source>
</evidence>
<keyword evidence="8" id="KW-1185">Reference proteome</keyword>
<dbReference type="OrthoDB" id="9816072at2"/>
<organism evidence="7 8">
    <name type="scientific">Roseisalinus antarcticus</name>
    <dbReference type="NCBI Taxonomy" id="254357"/>
    <lineage>
        <taxon>Bacteria</taxon>
        <taxon>Pseudomonadati</taxon>
        <taxon>Pseudomonadota</taxon>
        <taxon>Alphaproteobacteria</taxon>
        <taxon>Rhodobacterales</taxon>
        <taxon>Roseobacteraceae</taxon>
        <taxon>Roseisalinus</taxon>
    </lineage>
</organism>
<dbReference type="Pfam" id="PF05175">
    <property type="entry name" value="MTS"/>
    <property type="match status" value="1"/>
</dbReference>
<dbReference type="PANTHER" id="PTHR47816">
    <property type="entry name" value="RIBOSOMAL RNA SMALL SUBUNIT METHYLTRANSFERASE C"/>
    <property type="match status" value="1"/>
</dbReference>
<keyword evidence="3 7" id="KW-0489">Methyltransferase</keyword>
<evidence type="ECO:0000256" key="1">
    <source>
        <dbReference type="ARBA" id="ARBA00022490"/>
    </source>
</evidence>
<keyword evidence="5" id="KW-0949">S-adenosyl-L-methionine</keyword>
<dbReference type="InterPro" id="IPR046977">
    <property type="entry name" value="RsmC/RlmG"/>
</dbReference>
<dbReference type="RefSeq" id="WP_085877564.1">
    <property type="nucleotide sequence ID" value="NZ_FWFZ01000002.1"/>
</dbReference>
<evidence type="ECO:0000256" key="2">
    <source>
        <dbReference type="ARBA" id="ARBA00022552"/>
    </source>
</evidence>
<dbReference type="Proteomes" id="UP000193900">
    <property type="component" value="Unassembled WGS sequence"/>
</dbReference>